<dbReference type="InterPro" id="IPR011990">
    <property type="entry name" value="TPR-like_helical_dom_sf"/>
</dbReference>
<dbReference type="EMBL" id="UINC01020555">
    <property type="protein sequence ID" value="SVA86203.1"/>
    <property type="molecule type" value="Genomic_DNA"/>
</dbReference>
<protein>
    <submittedName>
        <fullName evidence="1">Uncharacterized protein</fullName>
    </submittedName>
</protein>
<dbReference type="Gene3D" id="1.25.40.10">
    <property type="entry name" value="Tetratricopeptide repeat domain"/>
    <property type="match status" value="1"/>
</dbReference>
<dbReference type="AlphaFoldDB" id="A0A381ZBQ2"/>
<organism evidence="1">
    <name type="scientific">marine metagenome</name>
    <dbReference type="NCBI Taxonomy" id="408172"/>
    <lineage>
        <taxon>unclassified sequences</taxon>
        <taxon>metagenomes</taxon>
        <taxon>ecological metagenomes</taxon>
    </lineage>
</organism>
<proteinExistence type="predicted"/>
<sequence length="57" mass="6591">LSDKEDYPNAIKDFTRAIEIDSEYWYAYNNRGMALWVIGEKDSAVVDYNKVRSLIGS</sequence>
<accession>A0A381ZBQ2</accession>
<gene>
    <name evidence="1" type="ORF">METZ01_LOCUS139057</name>
</gene>
<feature type="non-terminal residue" evidence="1">
    <location>
        <position position="1"/>
    </location>
</feature>
<evidence type="ECO:0000313" key="1">
    <source>
        <dbReference type="EMBL" id="SVA86203.1"/>
    </source>
</evidence>
<reference evidence="1" key="1">
    <citation type="submission" date="2018-05" db="EMBL/GenBank/DDBJ databases">
        <authorList>
            <person name="Lanie J.A."/>
            <person name="Ng W.-L."/>
            <person name="Kazmierczak K.M."/>
            <person name="Andrzejewski T.M."/>
            <person name="Davidsen T.M."/>
            <person name="Wayne K.J."/>
            <person name="Tettelin H."/>
            <person name="Glass J.I."/>
            <person name="Rusch D."/>
            <person name="Podicherti R."/>
            <person name="Tsui H.-C.T."/>
            <person name="Winkler M.E."/>
        </authorList>
    </citation>
    <scope>NUCLEOTIDE SEQUENCE</scope>
</reference>
<dbReference type="Pfam" id="PF13414">
    <property type="entry name" value="TPR_11"/>
    <property type="match status" value="1"/>
</dbReference>
<name>A0A381ZBQ2_9ZZZZ</name>
<dbReference type="SUPFAM" id="SSF48452">
    <property type="entry name" value="TPR-like"/>
    <property type="match status" value="1"/>
</dbReference>